<dbReference type="OrthoDB" id="6110989at2759"/>
<organism evidence="4 5">
    <name type="scientific">Mytilus galloprovincialis</name>
    <name type="common">Mediterranean mussel</name>
    <dbReference type="NCBI Taxonomy" id="29158"/>
    <lineage>
        <taxon>Eukaryota</taxon>
        <taxon>Metazoa</taxon>
        <taxon>Spiralia</taxon>
        <taxon>Lophotrochozoa</taxon>
        <taxon>Mollusca</taxon>
        <taxon>Bivalvia</taxon>
        <taxon>Autobranchia</taxon>
        <taxon>Pteriomorphia</taxon>
        <taxon>Mytilida</taxon>
        <taxon>Mytiloidea</taxon>
        <taxon>Mytilidae</taxon>
        <taxon>Mytilinae</taxon>
        <taxon>Mytilus</taxon>
    </lineage>
</organism>
<dbReference type="Pfam" id="PF00030">
    <property type="entry name" value="Crystall"/>
    <property type="match status" value="4"/>
</dbReference>
<feature type="domain" description="Beta/gamma crystallin 'Greek key'" evidence="3">
    <location>
        <begin position="218"/>
        <end position="253"/>
    </location>
</feature>
<dbReference type="Gene3D" id="2.60.20.10">
    <property type="entry name" value="Crystallins"/>
    <property type="match status" value="6"/>
</dbReference>
<dbReference type="AlphaFoldDB" id="A0A8B6BM04"/>
<protein>
    <recommendedName>
        <fullName evidence="3">Beta/gamma crystallin 'Greek key' domain-containing protein</fullName>
    </recommendedName>
</protein>
<feature type="domain" description="Beta/gamma crystallin 'Greek key'" evidence="3">
    <location>
        <begin position="3"/>
        <end position="43"/>
    </location>
</feature>
<dbReference type="InterPro" id="IPR050252">
    <property type="entry name" value="Beta/Gamma-Crystallin"/>
</dbReference>
<feature type="domain" description="Beta/gamma crystallin 'Greek key'" evidence="3">
    <location>
        <begin position="485"/>
        <end position="534"/>
    </location>
</feature>
<dbReference type="EMBL" id="UYJE01000386">
    <property type="protein sequence ID" value="VDH92839.1"/>
    <property type="molecule type" value="Genomic_DNA"/>
</dbReference>
<evidence type="ECO:0000313" key="4">
    <source>
        <dbReference type="EMBL" id="VDH92839.1"/>
    </source>
</evidence>
<reference evidence="4" key="1">
    <citation type="submission" date="2018-11" db="EMBL/GenBank/DDBJ databases">
        <authorList>
            <person name="Alioto T."/>
            <person name="Alioto T."/>
        </authorList>
    </citation>
    <scope>NUCLEOTIDE SEQUENCE</scope>
</reference>
<evidence type="ECO:0000259" key="3">
    <source>
        <dbReference type="PROSITE" id="PS50915"/>
    </source>
</evidence>
<dbReference type="InterPro" id="IPR011024">
    <property type="entry name" value="G_crystallin-like"/>
</dbReference>
<evidence type="ECO:0000256" key="1">
    <source>
        <dbReference type="ARBA" id="ARBA00009646"/>
    </source>
</evidence>
<keyword evidence="5" id="KW-1185">Reference proteome</keyword>
<proteinExistence type="inferred from homology"/>
<sequence length="662" mass="75575">MEPKITLYKEPNFAGDFKVFLEGEVNLIDAGFPEGASSVKVESGVWILYENIDCKGDICVVIKGDDGIKRAVSSLTLLENAVVDSGVQPKCTIYQHHFNGRSSTHIKNAPNLGYMNNDASSIRVESGAWLAYEDGNFGGRQTLFLRGYHKHDTFAKRYPGHGKFPNDRFSSLKALPIKFEVKKQPKITIYKDPNIKETSTAFTVAIDNLEKSVLVESGVWILYDRPNFEGDINVVMEGDKLTDFKYSSIKPLKYDFTEDPKCTIFEHHFEGEEHTLTEEVQNLRKIHMVEVSSIRVHSGAWVSYEETDFKGRQTIFLRGDHRADTFKNSNPGYGNFTNDKFESVKALQIKPKLPMITLYEQPDFMGKSDTYTTEQEELKVASSVIVESGVWVLESTEERFQGNICVMVEGDRMNLVQYNKNEKFYDFKSSKFSMKPLEYDFTEEPKCTIYEHHFVGKSLDLSENTPDLRPKHMNDTVSSIIVHSGAWVGYEHPDYSGKQTLFLKGEHRHSDFQIMSPGYGKFENDRFSSLRALQITPSFPLKVDFKFDLDNKNLTETKIYNDSAPADEYEFRWADGAMVSEEMTYKTSVPVIVNSYDIKFSGKSYYNIGKSDRKKSKKTNADMLGITSYTKGELEVPFEALFHQGLKTTWIGKGTFMSTQFY</sequence>
<name>A0A8B6BM04_MYTGA</name>
<dbReference type="PROSITE" id="PS50915">
    <property type="entry name" value="CRYSTALLIN_BETA_GAMMA"/>
    <property type="match status" value="6"/>
</dbReference>
<keyword evidence="2" id="KW-0677">Repeat</keyword>
<evidence type="ECO:0000256" key="2">
    <source>
        <dbReference type="ARBA" id="ARBA00022737"/>
    </source>
</evidence>
<evidence type="ECO:0000313" key="5">
    <source>
        <dbReference type="Proteomes" id="UP000596742"/>
    </source>
</evidence>
<dbReference type="SMART" id="SM00247">
    <property type="entry name" value="XTALbg"/>
    <property type="match status" value="6"/>
</dbReference>
<dbReference type="PANTHER" id="PTHR11818:SF42">
    <property type="entry name" value="VOLTAGE-GATED HYDROGEN CHANNEL 1"/>
    <property type="match status" value="1"/>
</dbReference>
<comment type="caution">
    <text evidence="4">The sequence shown here is derived from an EMBL/GenBank/DDBJ whole genome shotgun (WGS) entry which is preliminary data.</text>
</comment>
<comment type="similarity">
    <text evidence="1">Belongs to the beta/gamma-crystallin family.</text>
</comment>
<feature type="domain" description="Beta/gamma crystallin 'Greek key'" evidence="3">
    <location>
        <begin position="127"/>
        <end position="176"/>
    </location>
</feature>
<dbReference type="PANTHER" id="PTHR11818">
    <property type="entry name" value="BETA/GAMMA CRYSTALLIN"/>
    <property type="match status" value="1"/>
</dbReference>
<feature type="domain" description="Beta/gamma crystallin 'Greek key'" evidence="3">
    <location>
        <begin position="354"/>
        <end position="388"/>
    </location>
</feature>
<feature type="domain" description="Beta/gamma crystallin 'Greek key'" evidence="3">
    <location>
        <begin position="299"/>
        <end position="348"/>
    </location>
</feature>
<dbReference type="Proteomes" id="UP000596742">
    <property type="component" value="Unassembled WGS sequence"/>
</dbReference>
<gene>
    <name evidence="4" type="ORF">MGAL_10B033227</name>
</gene>
<dbReference type="InterPro" id="IPR001064">
    <property type="entry name" value="Beta/gamma_crystallin"/>
</dbReference>
<dbReference type="SUPFAM" id="SSF49695">
    <property type="entry name" value="gamma-Crystallin-like"/>
    <property type="match status" value="3"/>
</dbReference>
<accession>A0A8B6BM04</accession>